<feature type="transmembrane region" description="Helical" evidence="6">
    <location>
        <begin position="245"/>
        <end position="266"/>
    </location>
</feature>
<evidence type="ECO:0000313" key="9">
    <source>
        <dbReference type="Proteomes" id="UP000552757"/>
    </source>
</evidence>
<evidence type="ECO:0000256" key="1">
    <source>
        <dbReference type="ARBA" id="ARBA00004141"/>
    </source>
</evidence>
<evidence type="ECO:0000256" key="3">
    <source>
        <dbReference type="ARBA" id="ARBA00022692"/>
    </source>
</evidence>
<comment type="caution">
    <text evidence="8">The sequence shown here is derived from an EMBL/GenBank/DDBJ whole genome shotgun (WGS) entry which is preliminary data.</text>
</comment>
<keyword evidence="3 6" id="KW-0812">Transmembrane</keyword>
<dbReference type="InterPro" id="IPR037185">
    <property type="entry name" value="EmrE-like"/>
</dbReference>
<name>A0A7W6GQ18_9SPHN</name>
<dbReference type="EMBL" id="JACIEB010000008">
    <property type="protein sequence ID" value="MBB3983435.1"/>
    <property type="molecule type" value="Genomic_DNA"/>
</dbReference>
<dbReference type="RefSeq" id="WP_183956369.1">
    <property type="nucleotide sequence ID" value="NZ_JACIEB010000008.1"/>
</dbReference>
<feature type="transmembrane region" description="Helical" evidence="6">
    <location>
        <begin position="189"/>
        <end position="211"/>
    </location>
</feature>
<feature type="domain" description="EamA" evidence="7">
    <location>
        <begin position="158"/>
        <end position="288"/>
    </location>
</feature>
<dbReference type="AlphaFoldDB" id="A0A7W6GQ18"/>
<feature type="transmembrane region" description="Helical" evidence="6">
    <location>
        <begin position="74"/>
        <end position="95"/>
    </location>
</feature>
<evidence type="ECO:0000256" key="5">
    <source>
        <dbReference type="ARBA" id="ARBA00023136"/>
    </source>
</evidence>
<organism evidence="8 9">
    <name type="scientific">Sphingobium fontiphilum</name>
    <dbReference type="NCBI Taxonomy" id="944425"/>
    <lineage>
        <taxon>Bacteria</taxon>
        <taxon>Pseudomonadati</taxon>
        <taxon>Pseudomonadota</taxon>
        <taxon>Alphaproteobacteria</taxon>
        <taxon>Sphingomonadales</taxon>
        <taxon>Sphingomonadaceae</taxon>
        <taxon>Sphingobium</taxon>
    </lineage>
</organism>
<keyword evidence="5 6" id="KW-0472">Membrane</keyword>
<feature type="transmembrane region" description="Helical" evidence="6">
    <location>
        <begin position="130"/>
        <end position="150"/>
    </location>
</feature>
<proteinExistence type="inferred from homology"/>
<comment type="similarity">
    <text evidence="2">Belongs to the EamA transporter family.</text>
</comment>
<dbReference type="SUPFAM" id="SSF103481">
    <property type="entry name" value="Multidrug resistance efflux transporter EmrE"/>
    <property type="match status" value="2"/>
</dbReference>
<reference evidence="8 9" key="1">
    <citation type="submission" date="2020-08" db="EMBL/GenBank/DDBJ databases">
        <title>Genomic Encyclopedia of Type Strains, Phase IV (KMG-IV): sequencing the most valuable type-strain genomes for metagenomic binning, comparative biology and taxonomic classification.</title>
        <authorList>
            <person name="Goeker M."/>
        </authorList>
    </citation>
    <scope>NUCLEOTIDE SEQUENCE [LARGE SCALE GENOMIC DNA]</scope>
    <source>
        <strain evidence="8 9">DSM 29348</strain>
    </source>
</reference>
<evidence type="ECO:0000259" key="7">
    <source>
        <dbReference type="Pfam" id="PF00892"/>
    </source>
</evidence>
<feature type="transmembrane region" description="Helical" evidence="6">
    <location>
        <begin position="156"/>
        <end position="177"/>
    </location>
</feature>
<keyword evidence="9" id="KW-1185">Reference proteome</keyword>
<evidence type="ECO:0000256" key="6">
    <source>
        <dbReference type="SAM" id="Phobius"/>
    </source>
</evidence>
<keyword evidence="4 6" id="KW-1133">Transmembrane helix</keyword>
<dbReference type="Pfam" id="PF00892">
    <property type="entry name" value="EamA"/>
    <property type="match status" value="2"/>
</dbReference>
<feature type="transmembrane region" description="Helical" evidence="6">
    <location>
        <begin position="217"/>
        <end position="238"/>
    </location>
</feature>
<dbReference type="InterPro" id="IPR000620">
    <property type="entry name" value="EamA_dom"/>
</dbReference>
<protein>
    <submittedName>
        <fullName evidence="8">Drug/metabolite transporter (DMT)-like permease</fullName>
    </submittedName>
</protein>
<dbReference type="GO" id="GO:0016020">
    <property type="term" value="C:membrane"/>
    <property type="evidence" value="ECO:0007669"/>
    <property type="project" value="UniProtKB-SubCell"/>
</dbReference>
<feature type="domain" description="EamA" evidence="7">
    <location>
        <begin position="20"/>
        <end position="146"/>
    </location>
</feature>
<dbReference type="PANTHER" id="PTHR32322">
    <property type="entry name" value="INNER MEMBRANE TRANSPORTER"/>
    <property type="match status" value="1"/>
</dbReference>
<sequence length="294" mass="30504">MSSSSRPAAPAIPVLAFPALLLGNAVLAAGPLLVKLADVGPVAAGFWRLALAIPLLLFLARRSMGTIMLLGPGAWIKVAAAGLFFAADLASWHLGILHTKVANAAIFGNVSALLLPLWTWFVLRERLRPVQAAAIALAMAGAAVLMGGSYEASPRNVTGDLLCTLAGVLYTGYILLIQDVRRALTSWSVLALSSIAGVLPLLAFAALMGEAILPGDWWPVIALALSSQVIGQGLMVYAMGWFSPLVLGLSLLLQPAVAALLGWIVLGEQLTLLDMVGGLAVGVALVLVRLPARA</sequence>
<evidence type="ECO:0000313" key="8">
    <source>
        <dbReference type="EMBL" id="MBB3983435.1"/>
    </source>
</evidence>
<feature type="transmembrane region" description="Helical" evidence="6">
    <location>
        <begin position="101"/>
        <end position="123"/>
    </location>
</feature>
<dbReference type="PANTHER" id="PTHR32322:SF2">
    <property type="entry name" value="EAMA DOMAIN-CONTAINING PROTEIN"/>
    <property type="match status" value="1"/>
</dbReference>
<dbReference type="Proteomes" id="UP000552757">
    <property type="component" value="Unassembled WGS sequence"/>
</dbReference>
<accession>A0A7W6GQ18</accession>
<evidence type="ECO:0000256" key="4">
    <source>
        <dbReference type="ARBA" id="ARBA00022989"/>
    </source>
</evidence>
<comment type="subcellular location">
    <subcellularLocation>
        <location evidence="1">Membrane</location>
        <topology evidence="1">Multi-pass membrane protein</topology>
    </subcellularLocation>
</comment>
<feature type="transmembrane region" description="Helical" evidence="6">
    <location>
        <begin position="44"/>
        <end position="62"/>
    </location>
</feature>
<dbReference type="InterPro" id="IPR050638">
    <property type="entry name" value="AA-Vitamin_Transporters"/>
</dbReference>
<feature type="transmembrane region" description="Helical" evidence="6">
    <location>
        <begin position="272"/>
        <end position="292"/>
    </location>
</feature>
<evidence type="ECO:0000256" key="2">
    <source>
        <dbReference type="ARBA" id="ARBA00007362"/>
    </source>
</evidence>
<gene>
    <name evidence="8" type="ORF">GGR44_003123</name>
</gene>